<dbReference type="WBParaSite" id="ACRNAN_scaffold24372.g25184.t1">
    <property type="protein sequence ID" value="ACRNAN_scaffold24372.g25184.t1"/>
    <property type="gene ID" value="ACRNAN_scaffold24372.g25184"/>
</dbReference>
<keyword evidence="1" id="KW-1185">Reference proteome</keyword>
<reference evidence="2" key="1">
    <citation type="submission" date="2022-11" db="UniProtKB">
        <authorList>
            <consortium name="WormBaseParasite"/>
        </authorList>
    </citation>
    <scope>IDENTIFICATION</scope>
</reference>
<accession>A0A914DE50</accession>
<sequence length="176" mass="19527">MFQKRLKVINWRPSAFSTMQRSAFGLAFRILRRLTPNIISWDLTKSQPDNWQSAFWSAYGCNGTAPTDTPPAPTTTLSLPLTTATPPIPYQPCQNWIIILFDSSINLTAAQFLAEKAFLANNILSSAWTHFERLAISNFNAAPDDGLTFGDKTLNQVHSYVLAAIQPQNALPNITA</sequence>
<proteinExistence type="predicted"/>
<evidence type="ECO:0000313" key="2">
    <source>
        <dbReference type="WBParaSite" id="ACRNAN_scaffold24372.g25184.t1"/>
    </source>
</evidence>
<dbReference type="AlphaFoldDB" id="A0A914DE50"/>
<name>A0A914DE50_9BILA</name>
<protein>
    <submittedName>
        <fullName evidence="2">VWFA domain-containing protein</fullName>
    </submittedName>
</protein>
<dbReference type="Proteomes" id="UP000887540">
    <property type="component" value="Unplaced"/>
</dbReference>
<evidence type="ECO:0000313" key="1">
    <source>
        <dbReference type="Proteomes" id="UP000887540"/>
    </source>
</evidence>
<organism evidence="1 2">
    <name type="scientific">Acrobeloides nanus</name>
    <dbReference type="NCBI Taxonomy" id="290746"/>
    <lineage>
        <taxon>Eukaryota</taxon>
        <taxon>Metazoa</taxon>
        <taxon>Ecdysozoa</taxon>
        <taxon>Nematoda</taxon>
        <taxon>Chromadorea</taxon>
        <taxon>Rhabditida</taxon>
        <taxon>Tylenchina</taxon>
        <taxon>Cephalobomorpha</taxon>
        <taxon>Cephaloboidea</taxon>
        <taxon>Cephalobidae</taxon>
        <taxon>Acrobeloides</taxon>
    </lineage>
</organism>